<dbReference type="Proteomes" id="UP000177876">
    <property type="component" value="Unassembled WGS sequence"/>
</dbReference>
<proteinExistence type="inferred from homology"/>
<dbReference type="GO" id="GO:0008270">
    <property type="term" value="F:zinc ion binding"/>
    <property type="evidence" value="ECO:0007669"/>
    <property type="project" value="InterPro"/>
</dbReference>
<dbReference type="InterPro" id="IPR013154">
    <property type="entry name" value="ADH-like_N"/>
</dbReference>
<comment type="cofactor">
    <cofactor evidence="4">
        <name>Zn(2+)</name>
        <dbReference type="ChEBI" id="CHEBI:29105"/>
    </cofactor>
</comment>
<feature type="domain" description="Alcohol dehydrogenase-like C-terminal" evidence="5">
    <location>
        <begin position="215"/>
        <end position="347"/>
    </location>
</feature>
<keyword evidence="3" id="KW-0560">Oxidoreductase</keyword>
<dbReference type="STRING" id="1797197.A2Y75_02125"/>
<name>A0A1F2WTP7_9ACTN</name>
<dbReference type="Gene3D" id="3.90.180.10">
    <property type="entry name" value="Medium-chain alcohol dehydrogenases, catalytic domain"/>
    <property type="match status" value="1"/>
</dbReference>
<evidence type="ECO:0008006" key="9">
    <source>
        <dbReference type="Google" id="ProtNLM"/>
    </source>
</evidence>
<dbReference type="AlphaFoldDB" id="A0A1F2WTP7"/>
<gene>
    <name evidence="7" type="ORF">A2Y75_02125</name>
</gene>
<dbReference type="InterPro" id="IPR011032">
    <property type="entry name" value="GroES-like_sf"/>
</dbReference>
<evidence type="ECO:0000259" key="5">
    <source>
        <dbReference type="Pfam" id="PF00107"/>
    </source>
</evidence>
<evidence type="ECO:0000313" key="7">
    <source>
        <dbReference type="EMBL" id="OFW60106.1"/>
    </source>
</evidence>
<dbReference type="PROSITE" id="PS00059">
    <property type="entry name" value="ADH_ZINC"/>
    <property type="match status" value="1"/>
</dbReference>
<dbReference type="SUPFAM" id="SSF50129">
    <property type="entry name" value="GroES-like"/>
    <property type="match status" value="1"/>
</dbReference>
<accession>A0A1F2WTP7</accession>
<dbReference type="SUPFAM" id="SSF51735">
    <property type="entry name" value="NAD(P)-binding Rossmann-fold domains"/>
    <property type="match status" value="1"/>
</dbReference>
<evidence type="ECO:0000256" key="2">
    <source>
        <dbReference type="ARBA" id="ARBA00022833"/>
    </source>
</evidence>
<dbReference type="PANTHER" id="PTHR43401">
    <property type="entry name" value="L-THREONINE 3-DEHYDROGENASE"/>
    <property type="match status" value="1"/>
</dbReference>
<evidence type="ECO:0000256" key="4">
    <source>
        <dbReference type="RuleBase" id="RU361277"/>
    </source>
</evidence>
<dbReference type="InterPro" id="IPR013149">
    <property type="entry name" value="ADH-like_C"/>
</dbReference>
<dbReference type="Gene3D" id="3.40.50.720">
    <property type="entry name" value="NAD(P)-binding Rossmann-like Domain"/>
    <property type="match status" value="1"/>
</dbReference>
<dbReference type="Pfam" id="PF08240">
    <property type="entry name" value="ADH_N"/>
    <property type="match status" value="1"/>
</dbReference>
<evidence type="ECO:0000313" key="8">
    <source>
        <dbReference type="Proteomes" id="UP000177876"/>
    </source>
</evidence>
<feature type="domain" description="Alcohol dehydrogenase-like N-terminal" evidence="6">
    <location>
        <begin position="47"/>
        <end position="177"/>
    </location>
</feature>
<dbReference type="PANTHER" id="PTHR43401:SF2">
    <property type="entry name" value="L-THREONINE 3-DEHYDROGENASE"/>
    <property type="match status" value="1"/>
</dbReference>
<sequence length="405" mass="43684">MKALTFNYNIPKYLLTGALSRRWPQVISSSWALTGVREVPEPELPGSQWVKIKPKLTGLCGSDLSIMRCKESLTLQPFASFPFIFGHEVCGEIAEMGEAVEGFEVGERVTVMPSLGCVPRGIKPLCPMCVQGRNQLCYNFTEGSLAPGMFVGSNADVAGFISEMGVAHQSMLCKVPEGVSDENVALTEPFATTLHMVAANAIEPGETVLVFGCGAMGLCTIAGLKALHPEVRILAVEPDPFHSGVAHEMGADEVIPPGGKKFYRRIAELTGAKMYTPLGTKPILIGGVDRVFDAVGTTDTIEASLRILDNGGSFNLLGIGAPKGLDWTPVWLKELTLRGIYGAQQEEAHGGRRHTFDLALRLYAEGKVDIGHMVTHRFRLDDWREALEAASAKGKSKAIKVAFTP</sequence>
<keyword evidence="1 4" id="KW-0479">Metal-binding</keyword>
<dbReference type="GO" id="GO:0016491">
    <property type="term" value="F:oxidoreductase activity"/>
    <property type="evidence" value="ECO:0007669"/>
    <property type="project" value="UniProtKB-KW"/>
</dbReference>
<dbReference type="InterPro" id="IPR002328">
    <property type="entry name" value="ADH_Zn_CS"/>
</dbReference>
<organism evidence="7 8">
    <name type="scientific">Candidatus Solincola sediminis</name>
    <dbReference type="NCBI Taxonomy" id="1797199"/>
    <lineage>
        <taxon>Bacteria</taxon>
        <taxon>Bacillati</taxon>
        <taxon>Actinomycetota</taxon>
        <taxon>Candidatus Geothermincolia</taxon>
        <taxon>Candidatus Geothermincolales</taxon>
        <taxon>Candidatus Geothermincolaceae</taxon>
        <taxon>Candidatus Solincola</taxon>
    </lineage>
</organism>
<comment type="similarity">
    <text evidence="4">Belongs to the zinc-containing alcohol dehydrogenase family.</text>
</comment>
<evidence type="ECO:0000259" key="6">
    <source>
        <dbReference type="Pfam" id="PF08240"/>
    </source>
</evidence>
<keyword evidence="2 4" id="KW-0862">Zinc</keyword>
<reference evidence="7 8" key="1">
    <citation type="journal article" date="2016" name="Nat. Commun.">
        <title>Thousands of microbial genomes shed light on interconnected biogeochemical processes in an aquifer system.</title>
        <authorList>
            <person name="Anantharaman K."/>
            <person name="Brown C.T."/>
            <person name="Hug L.A."/>
            <person name="Sharon I."/>
            <person name="Castelle C.J."/>
            <person name="Probst A.J."/>
            <person name="Thomas B.C."/>
            <person name="Singh A."/>
            <person name="Wilkins M.J."/>
            <person name="Karaoz U."/>
            <person name="Brodie E.L."/>
            <person name="Williams K.H."/>
            <person name="Hubbard S.S."/>
            <person name="Banfield J.F."/>
        </authorList>
    </citation>
    <scope>NUCLEOTIDE SEQUENCE [LARGE SCALE GENOMIC DNA]</scope>
</reference>
<evidence type="ECO:0000256" key="1">
    <source>
        <dbReference type="ARBA" id="ARBA00022723"/>
    </source>
</evidence>
<evidence type="ECO:0000256" key="3">
    <source>
        <dbReference type="ARBA" id="ARBA00023002"/>
    </source>
</evidence>
<dbReference type="InterPro" id="IPR036291">
    <property type="entry name" value="NAD(P)-bd_dom_sf"/>
</dbReference>
<dbReference type="InterPro" id="IPR050129">
    <property type="entry name" value="Zn_alcohol_dh"/>
</dbReference>
<dbReference type="EMBL" id="MELK01000006">
    <property type="protein sequence ID" value="OFW60106.1"/>
    <property type="molecule type" value="Genomic_DNA"/>
</dbReference>
<comment type="caution">
    <text evidence="7">The sequence shown here is derived from an EMBL/GenBank/DDBJ whole genome shotgun (WGS) entry which is preliminary data.</text>
</comment>
<dbReference type="Pfam" id="PF00107">
    <property type="entry name" value="ADH_zinc_N"/>
    <property type="match status" value="1"/>
</dbReference>
<protein>
    <recommendedName>
        <fullName evidence="9">Alcohol dehydrogenase</fullName>
    </recommendedName>
</protein>